<evidence type="ECO:0000256" key="3">
    <source>
        <dbReference type="SAM" id="MobiDB-lite"/>
    </source>
</evidence>
<dbReference type="InterPro" id="IPR000953">
    <property type="entry name" value="Chromo/chromo_shadow_dom"/>
</dbReference>
<sequence length="322" mass="36749">MENVAEAFFYNYYKLHGLTNSILSDREFVNAAWKRICAELGVNRRSTTAYHPATNGAVERMNAEVKSKLAKLGAQGPHWLKALPMVEFALNATPSSATQVSPFFLSHGYHPKTIDTEQPQLPAPNPDGPLGQAERVLQKLKNNVEWARANLTMTRAAMENTANKKRKAHKDYKPGDWVWLSLRKERLGPGLGRSLRNKHIQCMVKEKVDSHTYKLDVPGSTAHNTYHADRLRPAADDPFPSQKTHDDRPGPVDNEDGVDMYDVENILRERKHHGRLEYEVKWQGWNEPTWEPAEYLEGTIALNVWKESQPAQPKTKRRKRRG</sequence>
<evidence type="ECO:0000259" key="5">
    <source>
        <dbReference type="PROSITE" id="PS50994"/>
    </source>
</evidence>
<dbReference type="InterPro" id="IPR001584">
    <property type="entry name" value="Integrase_cat-core"/>
</dbReference>
<dbReference type="RefSeq" id="XP_070858334.1">
    <property type="nucleotide sequence ID" value="XM_071000833.1"/>
</dbReference>
<dbReference type="Pfam" id="PF00385">
    <property type="entry name" value="Chromo"/>
    <property type="match status" value="1"/>
</dbReference>
<dbReference type="Gene3D" id="3.30.420.10">
    <property type="entry name" value="Ribonuclease H-like superfamily/Ribonuclease H"/>
    <property type="match status" value="1"/>
</dbReference>
<dbReference type="Gene3D" id="2.40.50.40">
    <property type="match status" value="1"/>
</dbReference>
<dbReference type="SUPFAM" id="SSF54160">
    <property type="entry name" value="Chromo domain-like"/>
    <property type="match status" value="1"/>
</dbReference>
<keyword evidence="2" id="KW-0694">RNA-binding</keyword>
<evidence type="ECO:0000256" key="1">
    <source>
        <dbReference type="ARBA" id="ARBA00011353"/>
    </source>
</evidence>
<dbReference type="InterPro" id="IPR016197">
    <property type="entry name" value="Chromo-like_dom_sf"/>
</dbReference>
<dbReference type="PANTHER" id="PTHR37984:SF5">
    <property type="entry name" value="PROTEIN NYNRIN-LIKE"/>
    <property type="match status" value="1"/>
</dbReference>
<accession>A0ABR4MFV8</accession>
<keyword evidence="7" id="KW-1185">Reference proteome</keyword>
<name>A0ABR4MFV8_9PEZI</name>
<comment type="caution">
    <text evidence="6">The sequence shown here is derived from an EMBL/GenBank/DDBJ whole genome shotgun (WGS) entry which is preliminary data.</text>
</comment>
<dbReference type="GeneID" id="98118887"/>
<evidence type="ECO:0000256" key="2">
    <source>
        <dbReference type="ARBA" id="ARBA00022884"/>
    </source>
</evidence>
<dbReference type="InterPro" id="IPR012337">
    <property type="entry name" value="RNaseH-like_sf"/>
</dbReference>
<feature type="region of interest" description="Disordered" evidence="3">
    <location>
        <begin position="224"/>
        <end position="258"/>
    </location>
</feature>
<dbReference type="SMART" id="SM00298">
    <property type="entry name" value="CHROMO"/>
    <property type="match status" value="1"/>
</dbReference>
<feature type="compositionally biased region" description="Basic and acidic residues" evidence="3">
    <location>
        <begin position="226"/>
        <end position="235"/>
    </location>
</feature>
<dbReference type="InterPro" id="IPR023780">
    <property type="entry name" value="Chromo_domain"/>
</dbReference>
<dbReference type="PROSITE" id="PS50994">
    <property type="entry name" value="INTEGRASE"/>
    <property type="match status" value="1"/>
</dbReference>
<comment type="subunit">
    <text evidence="1">Component of the NuA4 histone acetyltransferase complex.</text>
</comment>
<dbReference type="InterPro" id="IPR036397">
    <property type="entry name" value="RNaseH_sf"/>
</dbReference>
<evidence type="ECO:0000259" key="4">
    <source>
        <dbReference type="PROSITE" id="PS50013"/>
    </source>
</evidence>
<evidence type="ECO:0000313" key="6">
    <source>
        <dbReference type="EMBL" id="KAL2887154.1"/>
    </source>
</evidence>
<dbReference type="PROSITE" id="PS50013">
    <property type="entry name" value="CHROMO_2"/>
    <property type="match status" value="1"/>
</dbReference>
<feature type="domain" description="Integrase catalytic" evidence="5">
    <location>
        <begin position="1"/>
        <end position="110"/>
    </location>
</feature>
<dbReference type="EMBL" id="JABSNW010000005">
    <property type="protein sequence ID" value="KAL2887154.1"/>
    <property type="molecule type" value="Genomic_DNA"/>
</dbReference>
<feature type="domain" description="Chromo" evidence="4">
    <location>
        <begin position="261"/>
        <end position="317"/>
    </location>
</feature>
<dbReference type="Proteomes" id="UP001610728">
    <property type="component" value="Unassembled WGS sequence"/>
</dbReference>
<dbReference type="PANTHER" id="PTHR37984">
    <property type="entry name" value="PROTEIN CBG26694"/>
    <property type="match status" value="1"/>
</dbReference>
<organism evidence="6 7">
    <name type="scientific">Ceratocystis lukuohia</name>
    <dbReference type="NCBI Taxonomy" id="2019550"/>
    <lineage>
        <taxon>Eukaryota</taxon>
        <taxon>Fungi</taxon>
        <taxon>Dikarya</taxon>
        <taxon>Ascomycota</taxon>
        <taxon>Pezizomycotina</taxon>
        <taxon>Sordariomycetes</taxon>
        <taxon>Hypocreomycetidae</taxon>
        <taxon>Microascales</taxon>
        <taxon>Ceratocystidaceae</taxon>
        <taxon>Ceratocystis</taxon>
    </lineage>
</organism>
<protein>
    <submittedName>
        <fullName evidence="6">Uncharacterized protein</fullName>
    </submittedName>
</protein>
<gene>
    <name evidence="6" type="ORF">HOO65_050275</name>
</gene>
<proteinExistence type="predicted"/>
<dbReference type="SUPFAM" id="SSF53098">
    <property type="entry name" value="Ribonuclease H-like"/>
    <property type="match status" value="1"/>
</dbReference>
<evidence type="ECO:0000313" key="7">
    <source>
        <dbReference type="Proteomes" id="UP001610728"/>
    </source>
</evidence>
<dbReference type="InterPro" id="IPR050951">
    <property type="entry name" value="Retrovirus_Pol_polyprotein"/>
</dbReference>
<reference evidence="6 7" key="1">
    <citation type="submission" date="2020-05" db="EMBL/GenBank/DDBJ databases">
        <title>Ceratocystis lukuohia genome.</title>
        <authorList>
            <person name="Harrington T.C."/>
            <person name="Kim K."/>
            <person name="Mayers C.G."/>
        </authorList>
    </citation>
    <scope>NUCLEOTIDE SEQUENCE [LARGE SCALE GENOMIC DNA]</scope>
    <source>
        <strain evidence="6 7">C4212</strain>
    </source>
</reference>